<dbReference type="OrthoDB" id="5185631at2"/>
<evidence type="ECO:0000313" key="2">
    <source>
        <dbReference type="Proteomes" id="UP000199034"/>
    </source>
</evidence>
<dbReference type="STRING" id="1045774.SAMN05421872_11548"/>
<organism evidence="1 2">
    <name type="scientific">Nocardioides lianchengensis</name>
    <dbReference type="NCBI Taxonomy" id="1045774"/>
    <lineage>
        <taxon>Bacteria</taxon>
        <taxon>Bacillati</taxon>
        <taxon>Actinomycetota</taxon>
        <taxon>Actinomycetes</taxon>
        <taxon>Propionibacteriales</taxon>
        <taxon>Nocardioidaceae</taxon>
        <taxon>Nocardioides</taxon>
    </lineage>
</organism>
<dbReference type="RefSeq" id="WP_139175808.1">
    <property type="nucleotide sequence ID" value="NZ_FMZM01000015.1"/>
</dbReference>
<reference evidence="1 2" key="1">
    <citation type="submission" date="2016-10" db="EMBL/GenBank/DDBJ databases">
        <authorList>
            <person name="de Groot N.N."/>
        </authorList>
    </citation>
    <scope>NUCLEOTIDE SEQUENCE [LARGE SCALE GENOMIC DNA]</scope>
    <source>
        <strain evidence="1 2">CGMCC 4.6858</strain>
    </source>
</reference>
<evidence type="ECO:0000313" key="1">
    <source>
        <dbReference type="EMBL" id="SDE11994.1"/>
    </source>
</evidence>
<name>A0A1G7AAS6_9ACTN</name>
<dbReference type="AlphaFoldDB" id="A0A1G7AAS6"/>
<dbReference type="EMBL" id="FMZM01000015">
    <property type="protein sequence ID" value="SDE11994.1"/>
    <property type="molecule type" value="Genomic_DNA"/>
</dbReference>
<gene>
    <name evidence="1" type="ORF">SAMN05421872_11548</name>
</gene>
<accession>A0A1G7AAS6</accession>
<protein>
    <submittedName>
        <fullName evidence="1">Uncharacterized protein</fullName>
    </submittedName>
</protein>
<proteinExistence type="predicted"/>
<sequence>MAETKPEASKRGIGKDAVMEARGDARTWSWAASGAEADARRLDADKLVGERLREIRYFTLDYRRDELHPDLIDGGPRTIDAESEWDDPPWLYDGFDAVDYGFEMITESGATFSLTWDPPRDHEGIGLQPIPMLGSGVRRDADVAIWPLGERAASWSALIGSRIAGVDLHYLPWDEERGSMWCPHITFRGEQGRVEVVLGDSRAGRLFPSADNVAVLHPDAYLPAWPSSARE</sequence>
<keyword evidence="2" id="KW-1185">Reference proteome</keyword>
<dbReference type="Proteomes" id="UP000199034">
    <property type="component" value="Unassembled WGS sequence"/>
</dbReference>